<dbReference type="PANTHER" id="PTHR34090:SF1">
    <property type="entry name" value="LARGE RIBOSOMAL SUBUNIT PROTEIN ML52"/>
    <property type="match status" value="1"/>
</dbReference>
<evidence type="ECO:0000256" key="9">
    <source>
        <dbReference type="SAM" id="MobiDB-lite"/>
    </source>
</evidence>
<evidence type="ECO:0000256" key="5">
    <source>
        <dbReference type="ARBA" id="ARBA00023128"/>
    </source>
</evidence>
<evidence type="ECO:0000256" key="2">
    <source>
        <dbReference type="ARBA" id="ARBA00007232"/>
    </source>
</evidence>
<evidence type="ECO:0000256" key="3">
    <source>
        <dbReference type="ARBA" id="ARBA00022946"/>
    </source>
</evidence>
<feature type="compositionally biased region" description="Pro residues" evidence="9">
    <location>
        <begin position="117"/>
        <end position="131"/>
    </location>
</feature>
<evidence type="ECO:0000256" key="8">
    <source>
        <dbReference type="ARBA" id="ARBA00035425"/>
    </source>
</evidence>
<dbReference type="STRING" id="8840.ENSAPLP00000032586"/>
<protein>
    <recommendedName>
        <fullName evidence="7">Large ribosomal subunit protein mL52</fullName>
    </recommendedName>
    <alternativeName>
        <fullName evidence="8">39S ribosomal protein L52, mitochondrial</fullName>
    </alternativeName>
</protein>
<accession>A0A493U395</accession>
<reference evidence="11" key="1">
    <citation type="submission" date="2017-10" db="EMBL/GenBank/DDBJ databases">
        <title>A new Pekin duck reference genome.</title>
        <authorList>
            <person name="Hou Z.-C."/>
            <person name="Zhou Z.-K."/>
            <person name="Zhu F."/>
            <person name="Hou S.-S."/>
        </authorList>
    </citation>
    <scope>NUCLEOTIDE SEQUENCE [LARGE SCALE GENOMIC DNA]</scope>
</reference>
<keyword evidence="4" id="KW-0689">Ribosomal protein</keyword>
<keyword evidence="6" id="KW-0687">Ribonucleoprotein</keyword>
<dbReference type="AlphaFoldDB" id="A0A493U395"/>
<proteinExistence type="inferred from homology"/>
<dbReference type="PANTHER" id="PTHR34090">
    <property type="entry name" value="39S RIBOSOMAL PROTEIN L52, MITOCHONDRIAL"/>
    <property type="match status" value="1"/>
</dbReference>
<dbReference type="GO" id="GO:0003735">
    <property type="term" value="F:structural constituent of ribosome"/>
    <property type="evidence" value="ECO:0007669"/>
    <property type="project" value="InterPro"/>
</dbReference>
<comment type="similarity">
    <text evidence="2">Belongs to the mitochondrion-specific ribosomal protein mL52 family.</text>
</comment>
<dbReference type="GO" id="GO:0032543">
    <property type="term" value="P:mitochondrial translation"/>
    <property type="evidence" value="ECO:0007669"/>
    <property type="project" value="InterPro"/>
</dbReference>
<evidence type="ECO:0000313" key="11">
    <source>
        <dbReference type="Proteomes" id="UP000016666"/>
    </source>
</evidence>
<evidence type="ECO:0000313" key="10">
    <source>
        <dbReference type="Ensembl" id="ENSAPLP00000032586.1"/>
    </source>
</evidence>
<feature type="region of interest" description="Disordered" evidence="9">
    <location>
        <begin position="1"/>
        <end position="131"/>
    </location>
</feature>
<organism evidence="10 11">
    <name type="scientific">Anas platyrhynchos platyrhynchos</name>
    <name type="common">Northern mallard</name>
    <dbReference type="NCBI Taxonomy" id="8840"/>
    <lineage>
        <taxon>Eukaryota</taxon>
        <taxon>Metazoa</taxon>
        <taxon>Chordata</taxon>
        <taxon>Craniata</taxon>
        <taxon>Vertebrata</taxon>
        <taxon>Euteleostomi</taxon>
        <taxon>Archelosauria</taxon>
        <taxon>Archosauria</taxon>
        <taxon>Dinosauria</taxon>
        <taxon>Saurischia</taxon>
        <taxon>Theropoda</taxon>
        <taxon>Coelurosauria</taxon>
        <taxon>Aves</taxon>
        <taxon>Neognathae</taxon>
        <taxon>Galloanserae</taxon>
        <taxon>Anseriformes</taxon>
        <taxon>Anatidae</taxon>
        <taxon>Anatinae</taxon>
        <taxon>Anas</taxon>
    </lineage>
</organism>
<evidence type="ECO:0000256" key="4">
    <source>
        <dbReference type="ARBA" id="ARBA00022980"/>
    </source>
</evidence>
<keyword evidence="5" id="KW-0496">Mitochondrion</keyword>
<evidence type="ECO:0000256" key="1">
    <source>
        <dbReference type="ARBA" id="ARBA00004173"/>
    </source>
</evidence>
<comment type="subcellular location">
    <subcellularLocation>
        <location evidence="1">Mitochondrion</location>
    </subcellularLocation>
</comment>
<reference evidence="10" key="2">
    <citation type="submission" date="2025-08" db="UniProtKB">
        <authorList>
            <consortium name="Ensembl"/>
        </authorList>
    </citation>
    <scope>IDENTIFICATION</scope>
</reference>
<name>A0A493U395_ANAPP</name>
<reference evidence="10" key="3">
    <citation type="submission" date="2025-09" db="UniProtKB">
        <authorList>
            <consortium name="Ensembl"/>
        </authorList>
    </citation>
    <scope>IDENTIFICATION</scope>
</reference>
<dbReference type="Pfam" id="PF18699">
    <property type="entry name" value="MRPL52"/>
    <property type="match status" value="1"/>
</dbReference>
<dbReference type="GeneTree" id="ENSGT01150000289495"/>
<evidence type="ECO:0000256" key="7">
    <source>
        <dbReference type="ARBA" id="ARBA00035181"/>
    </source>
</evidence>
<dbReference type="InterPro" id="IPR034596">
    <property type="entry name" value="Ribosomal_mL52"/>
</dbReference>
<keyword evidence="3" id="KW-0809">Transit peptide</keyword>
<keyword evidence="11" id="KW-1185">Reference proteome</keyword>
<feature type="compositionally biased region" description="Basic residues" evidence="9">
    <location>
        <begin position="103"/>
        <end position="112"/>
    </location>
</feature>
<dbReference type="GO" id="GO:0005762">
    <property type="term" value="C:mitochondrial large ribosomal subunit"/>
    <property type="evidence" value="ECO:0007669"/>
    <property type="project" value="InterPro"/>
</dbReference>
<dbReference type="Proteomes" id="UP000016666">
    <property type="component" value="Unassembled WGS sequence"/>
</dbReference>
<dbReference type="Ensembl" id="ENSAPLT00000031431.1">
    <property type="protein sequence ID" value="ENSAPLP00000032586.1"/>
    <property type="gene ID" value="ENSAPLG00000030513.1"/>
</dbReference>
<sequence length="131" mass="14160">MGAGPTAGHAPFPLAPPPAELQARALQPSPAPSLRIGQWRVTRGLAPSQSGPGPLRDLPDWSFADGRPAPLWRGQQRRRREDEALAVSGHVTPPYPPPQKNPKIGKKKKNKEKSRGPSPPYIHRAPPPSFA</sequence>
<evidence type="ECO:0000256" key="6">
    <source>
        <dbReference type="ARBA" id="ARBA00023274"/>
    </source>
</evidence>